<reference evidence="1" key="1">
    <citation type="submission" date="2014-11" db="EMBL/GenBank/DDBJ databases">
        <authorList>
            <person name="Amaro Gonzalez C."/>
        </authorList>
    </citation>
    <scope>NUCLEOTIDE SEQUENCE</scope>
</reference>
<reference evidence="1" key="2">
    <citation type="journal article" date="2015" name="Fish Shellfish Immunol.">
        <title>Early steps in the European eel (Anguilla anguilla)-Vibrio vulnificus interaction in the gills: Role of the RtxA13 toxin.</title>
        <authorList>
            <person name="Callol A."/>
            <person name="Pajuelo D."/>
            <person name="Ebbesson L."/>
            <person name="Teles M."/>
            <person name="MacKenzie S."/>
            <person name="Amaro C."/>
        </authorList>
    </citation>
    <scope>NUCLEOTIDE SEQUENCE</scope>
</reference>
<organism evidence="1">
    <name type="scientific">Anguilla anguilla</name>
    <name type="common">European freshwater eel</name>
    <name type="synonym">Muraena anguilla</name>
    <dbReference type="NCBI Taxonomy" id="7936"/>
    <lineage>
        <taxon>Eukaryota</taxon>
        <taxon>Metazoa</taxon>
        <taxon>Chordata</taxon>
        <taxon>Craniata</taxon>
        <taxon>Vertebrata</taxon>
        <taxon>Euteleostomi</taxon>
        <taxon>Actinopterygii</taxon>
        <taxon>Neopterygii</taxon>
        <taxon>Teleostei</taxon>
        <taxon>Anguilliformes</taxon>
        <taxon>Anguillidae</taxon>
        <taxon>Anguilla</taxon>
    </lineage>
</organism>
<proteinExistence type="predicted"/>
<dbReference type="AlphaFoldDB" id="A0A0E9WUW4"/>
<protein>
    <submittedName>
        <fullName evidence="1">Uncharacterized protein</fullName>
    </submittedName>
</protein>
<sequence>MGTLGQSCCRPPVVVGVNANFYITSSCCCPLLATSPVNGEYPF</sequence>
<dbReference type="EMBL" id="GBXM01014566">
    <property type="protein sequence ID" value="JAH94011.1"/>
    <property type="molecule type" value="Transcribed_RNA"/>
</dbReference>
<name>A0A0E9WUW4_ANGAN</name>
<accession>A0A0E9WUW4</accession>
<evidence type="ECO:0000313" key="1">
    <source>
        <dbReference type="EMBL" id="JAH94011.1"/>
    </source>
</evidence>